<name>A0A0B2PR20_GLYSO</name>
<dbReference type="GO" id="GO:0006108">
    <property type="term" value="P:malate metabolic process"/>
    <property type="evidence" value="ECO:0007669"/>
    <property type="project" value="TreeGrafter"/>
</dbReference>
<dbReference type="SUPFAM" id="SSF51735">
    <property type="entry name" value="NAD(P)-binding Rossmann-fold domains"/>
    <property type="match status" value="1"/>
</dbReference>
<reference evidence="2" key="1">
    <citation type="submission" date="2014-07" db="EMBL/GenBank/DDBJ databases">
        <title>Identification of a novel salt tolerance gene in wild soybean by whole-genome sequencing.</title>
        <authorList>
            <person name="Lam H.-M."/>
            <person name="Qi X."/>
            <person name="Li M.-W."/>
            <person name="Liu X."/>
            <person name="Xie M."/>
            <person name="Ni M."/>
            <person name="Xu X."/>
        </authorList>
    </citation>
    <scope>NUCLEOTIDE SEQUENCE [LARGE SCALE GENOMIC DNA]</scope>
    <source>
        <tissue evidence="2">Root</tissue>
    </source>
</reference>
<dbReference type="PANTHER" id="PTHR23406:SF73">
    <property type="entry name" value="NAD-DEPENDENT MALIC ENZYME 2, MITOCHONDRIAL"/>
    <property type="match status" value="1"/>
</dbReference>
<evidence type="ECO:0000313" key="4">
    <source>
        <dbReference type="Proteomes" id="UP000289340"/>
    </source>
</evidence>
<dbReference type="EMBL" id="QZWG01000005">
    <property type="protein sequence ID" value="RZC11673.1"/>
    <property type="molecule type" value="Genomic_DNA"/>
</dbReference>
<evidence type="ECO:0000259" key="1">
    <source>
        <dbReference type="Pfam" id="PF03949"/>
    </source>
</evidence>
<sequence length="84" mass="9062">MQGLVTTERSNLDPAAVTFAKNPRDLERLSKGASIIEVVKKVKPHVLLGLSGVGGVFNAEVLKAMRESVSTKPTIFAMSNPIIW</sequence>
<dbReference type="EC" id="1.1.1.39" evidence="2"/>
<feature type="domain" description="Malic enzyme NAD-binding" evidence="1">
    <location>
        <begin position="2"/>
        <end position="81"/>
    </location>
</feature>
<keyword evidence="4" id="KW-1185">Reference proteome</keyword>
<gene>
    <name evidence="3" type="ORF">D0Y65_011751</name>
    <name evidence="2" type="ORF">glysoja_044669</name>
</gene>
<dbReference type="Pfam" id="PF03949">
    <property type="entry name" value="Malic_M"/>
    <property type="match status" value="1"/>
</dbReference>
<dbReference type="Proteomes" id="UP000053555">
    <property type="component" value="Unassembled WGS sequence"/>
</dbReference>
<protein>
    <submittedName>
        <fullName evidence="3">NAD-dependent malic enzyme 2, mitochondrial</fullName>
    </submittedName>
    <submittedName>
        <fullName evidence="2">NAD-dependent malic enzyme 59 kDa isoform, mitochondrial</fullName>
        <ecNumber evidence="2">1.1.1.39</ecNumber>
    </submittedName>
</protein>
<dbReference type="InterPro" id="IPR012302">
    <property type="entry name" value="Malic_NAD-bd"/>
</dbReference>
<organism evidence="2">
    <name type="scientific">Glycine soja</name>
    <name type="common">Wild soybean</name>
    <dbReference type="NCBI Taxonomy" id="3848"/>
    <lineage>
        <taxon>Eukaryota</taxon>
        <taxon>Viridiplantae</taxon>
        <taxon>Streptophyta</taxon>
        <taxon>Embryophyta</taxon>
        <taxon>Tracheophyta</taxon>
        <taxon>Spermatophyta</taxon>
        <taxon>Magnoliopsida</taxon>
        <taxon>eudicotyledons</taxon>
        <taxon>Gunneridae</taxon>
        <taxon>Pentapetalae</taxon>
        <taxon>rosids</taxon>
        <taxon>fabids</taxon>
        <taxon>Fabales</taxon>
        <taxon>Fabaceae</taxon>
        <taxon>Papilionoideae</taxon>
        <taxon>50 kb inversion clade</taxon>
        <taxon>NPAAA clade</taxon>
        <taxon>indigoferoid/millettioid clade</taxon>
        <taxon>Phaseoleae</taxon>
        <taxon>Glycine</taxon>
        <taxon>Glycine subgen. Soja</taxon>
    </lineage>
</organism>
<evidence type="ECO:0000313" key="2">
    <source>
        <dbReference type="EMBL" id="KHN11520.1"/>
    </source>
</evidence>
<proteinExistence type="predicted"/>
<reference evidence="3 4" key="2">
    <citation type="submission" date="2018-09" db="EMBL/GenBank/DDBJ databases">
        <title>A high-quality reference genome of wild soybean provides a powerful tool to mine soybean genomes.</title>
        <authorList>
            <person name="Xie M."/>
            <person name="Chung C.Y.L."/>
            <person name="Li M.-W."/>
            <person name="Wong F.-L."/>
            <person name="Chan T.-F."/>
            <person name="Lam H.-M."/>
        </authorList>
    </citation>
    <scope>NUCLEOTIDE SEQUENCE [LARGE SCALE GENOMIC DNA]</scope>
    <source>
        <strain evidence="4">cv. W05</strain>
        <tissue evidence="3">Hypocotyl of etiolated seedlings</tissue>
    </source>
</reference>
<dbReference type="GO" id="GO:0005739">
    <property type="term" value="C:mitochondrion"/>
    <property type="evidence" value="ECO:0007669"/>
    <property type="project" value="TreeGrafter"/>
</dbReference>
<dbReference type="Proteomes" id="UP000289340">
    <property type="component" value="Chromosome 5"/>
</dbReference>
<dbReference type="Gene3D" id="3.40.50.720">
    <property type="entry name" value="NAD(P)-binding Rossmann-like Domain"/>
    <property type="match status" value="1"/>
</dbReference>
<dbReference type="AlphaFoldDB" id="A0A0B2PR20"/>
<dbReference type="GO" id="GO:0004471">
    <property type="term" value="F:malate dehydrogenase (decarboxylating) (NAD+) activity"/>
    <property type="evidence" value="ECO:0007669"/>
    <property type="project" value="UniProtKB-EC"/>
</dbReference>
<evidence type="ECO:0000313" key="3">
    <source>
        <dbReference type="EMBL" id="RZC11673.1"/>
    </source>
</evidence>
<accession>A0A0B2PR20</accession>
<dbReference type="InterPro" id="IPR036291">
    <property type="entry name" value="NAD(P)-bd_dom_sf"/>
</dbReference>
<keyword evidence="2" id="KW-0560">Oxidoreductase</keyword>
<dbReference type="EMBL" id="KN663736">
    <property type="protein sequence ID" value="KHN11520.1"/>
    <property type="molecule type" value="Genomic_DNA"/>
</dbReference>
<dbReference type="GO" id="GO:0051287">
    <property type="term" value="F:NAD binding"/>
    <property type="evidence" value="ECO:0007669"/>
    <property type="project" value="InterPro"/>
</dbReference>
<dbReference type="PANTHER" id="PTHR23406">
    <property type="entry name" value="MALIC ENZYME-RELATED"/>
    <property type="match status" value="1"/>
</dbReference>
<dbReference type="SMR" id="A0A0B2PR20"/>